<dbReference type="SUPFAM" id="SSF53300">
    <property type="entry name" value="vWA-like"/>
    <property type="match status" value="2"/>
</dbReference>
<dbReference type="Proteomes" id="UP000053766">
    <property type="component" value="Unassembled WGS sequence"/>
</dbReference>
<dbReference type="EMBL" id="KN716247">
    <property type="protein sequence ID" value="KJH49063.1"/>
    <property type="molecule type" value="Genomic_DNA"/>
</dbReference>
<dbReference type="Gene3D" id="3.40.50.410">
    <property type="entry name" value="von Willebrand factor, type A domain"/>
    <property type="match status" value="2"/>
</dbReference>
<evidence type="ECO:0000256" key="1">
    <source>
        <dbReference type="SAM" id="MobiDB-lite"/>
    </source>
</evidence>
<sequence length="595" mass="65890">MDIIFAIMTRNMTKIVFDNLLNAVSQFADYVDLSPDVTRIGLIYGSKDIAVPLPLGGYQEKEHMRDTIRNIEFSKQFLGEEINVEGPAEQQFIIFPRSASFKLVVVFAEELSSLPEDSDEITYVFVSPSKSSDRRATMSDLSQINGKHISKMIKEYCQQTEVFSSQKANDNSNYITNIFEKTHEEKLPTDESGNVIYPVTKPDGSPLPTDTSGNFVTDEGTIIEKDEDGRPLGPDGQVLPTDQSGNYIYPAIGPDGSPLPTDMHKRPVYPVFGEDGRPLPRDRSGAYIDTDGRPIPTDRSGKPLGDNGLPLPTDASGNYVMSPYAGKELPTDESGNVIYPVIKPDQTPLQADRFRNLSLLVDKTEDTVYPVVEPDGGSILEGVPSPSAGKGLPIGYVVVTVDRRPLPTNAYGSVIDEEGHPLPTDDIGRPLDHTLRPLSTNRYGEYVLLPRRRQSRHCVVSSHIELIVVLDTSNSIKVLDYRIMKELLKNFLIDHFDLTKNKVRIGVVKYGESAEVPISLGDYDHIDELLHRISETRRVKGKSMLGLALKEVAGEFLISGTEGVPKFMLLLKNGASATTNIISDRNEIKENLMKH</sequence>
<dbReference type="PANTHER" id="PTHR24020:SF20">
    <property type="entry name" value="PH DOMAIN-CONTAINING PROTEIN"/>
    <property type="match status" value="1"/>
</dbReference>
<name>A0A0D8XWM3_DICVI</name>
<dbReference type="InterPro" id="IPR002035">
    <property type="entry name" value="VWF_A"/>
</dbReference>
<accession>A0A0D8XWM3</accession>
<dbReference type="PROSITE" id="PS50234">
    <property type="entry name" value="VWFA"/>
    <property type="match status" value="1"/>
</dbReference>
<feature type="domain" description="VWFA" evidence="2">
    <location>
        <begin position="465"/>
        <end position="595"/>
    </location>
</feature>
<gene>
    <name evidence="3" type="ORF">DICVIV_04842</name>
</gene>
<evidence type="ECO:0000313" key="4">
    <source>
        <dbReference type="Proteomes" id="UP000053766"/>
    </source>
</evidence>
<dbReference type="PANTHER" id="PTHR24020">
    <property type="entry name" value="COLLAGEN ALPHA"/>
    <property type="match status" value="1"/>
</dbReference>
<evidence type="ECO:0000313" key="3">
    <source>
        <dbReference type="EMBL" id="KJH49063.1"/>
    </source>
</evidence>
<reference evidence="3 4" key="1">
    <citation type="submission" date="2013-11" db="EMBL/GenBank/DDBJ databases">
        <title>Draft genome of the bovine lungworm Dictyocaulus viviparus.</title>
        <authorList>
            <person name="Mitreva M."/>
        </authorList>
    </citation>
    <scope>NUCLEOTIDE SEQUENCE [LARGE SCALE GENOMIC DNA]</scope>
    <source>
        <strain evidence="3 4">HannoverDv2000</strain>
    </source>
</reference>
<dbReference type="Pfam" id="PF00092">
    <property type="entry name" value="VWA"/>
    <property type="match status" value="1"/>
</dbReference>
<dbReference type="OrthoDB" id="5862683at2759"/>
<keyword evidence="4" id="KW-1185">Reference proteome</keyword>
<evidence type="ECO:0000259" key="2">
    <source>
        <dbReference type="PROSITE" id="PS50234"/>
    </source>
</evidence>
<organism evidence="3 4">
    <name type="scientific">Dictyocaulus viviparus</name>
    <name type="common">Bovine lungworm</name>
    <dbReference type="NCBI Taxonomy" id="29172"/>
    <lineage>
        <taxon>Eukaryota</taxon>
        <taxon>Metazoa</taxon>
        <taxon>Ecdysozoa</taxon>
        <taxon>Nematoda</taxon>
        <taxon>Chromadorea</taxon>
        <taxon>Rhabditida</taxon>
        <taxon>Rhabditina</taxon>
        <taxon>Rhabditomorpha</taxon>
        <taxon>Strongyloidea</taxon>
        <taxon>Metastrongylidae</taxon>
        <taxon>Dictyocaulus</taxon>
    </lineage>
</organism>
<protein>
    <submittedName>
        <fullName evidence="3">von Willebrand factor type A domain protein</fullName>
    </submittedName>
</protein>
<feature type="region of interest" description="Disordered" evidence="1">
    <location>
        <begin position="271"/>
        <end position="308"/>
    </location>
</feature>
<reference evidence="4" key="2">
    <citation type="journal article" date="2016" name="Sci. Rep.">
        <title>Dictyocaulus viviparus genome, variome and transcriptome elucidate lungworm biology and support future intervention.</title>
        <authorList>
            <person name="McNulty S.N."/>
            <person name="Strube C."/>
            <person name="Rosa B.A."/>
            <person name="Martin J.C."/>
            <person name="Tyagi R."/>
            <person name="Choi Y.J."/>
            <person name="Wang Q."/>
            <person name="Hallsworth Pepin K."/>
            <person name="Zhang X."/>
            <person name="Ozersky P."/>
            <person name="Wilson R.K."/>
            <person name="Sternberg P.W."/>
            <person name="Gasser R.B."/>
            <person name="Mitreva M."/>
        </authorList>
    </citation>
    <scope>NUCLEOTIDE SEQUENCE [LARGE SCALE GENOMIC DNA]</scope>
    <source>
        <strain evidence="4">HannoverDv2000</strain>
    </source>
</reference>
<proteinExistence type="predicted"/>
<dbReference type="AlphaFoldDB" id="A0A0D8XWM3"/>
<dbReference type="InterPro" id="IPR050525">
    <property type="entry name" value="ECM_Assembly_Org"/>
</dbReference>
<feature type="compositionally biased region" description="Basic and acidic residues" evidence="1">
    <location>
        <begin position="274"/>
        <end position="284"/>
    </location>
</feature>
<dbReference type="InterPro" id="IPR036465">
    <property type="entry name" value="vWFA_dom_sf"/>
</dbReference>
<dbReference type="STRING" id="29172.A0A0D8XWM3"/>